<dbReference type="InterPro" id="IPR035919">
    <property type="entry name" value="EAL_sf"/>
</dbReference>
<dbReference type="SUPFAM" id="SSF141868">
    <property type="entry name" value="EAL domain-like"/>
    <property type="match status" value="1"/>
</dbReference>
<dbReference type="STRING" id="1903952.BIT28_04500"/>
<evidence type="ECO:0000313" key="1">
    <source>
        <dbReference type="EMBL" id="OLQ81647.1"/>
    </source>
</evidence>
<dbReference type="RefSeq" id="WP_075761783.1">
    <property type="nucleotide sequence ID" value="NZ_MJIL01000038.1"/>
</dbReference>
<proteinExistence type="predicted"/>
<comment type="caution">
    <text evidence="1">The sequence shown here is derived from an EMBL/GenBank/DDBJ whole genome shotgun (WGS) entry which is preliminary data.</text>
</comment>
<keyword evidence="2" id="KW-1185">Reference proteome</keyword>
<name>A0A1Q9H1Q0_9GAMM</name>
<accession>A0A1Q9H1Q0</accession>
<sequence>MSKVALYTSCYHANHKINLGSGVLTEFDLFFQPILQSVIYKHFPFEVNIGVYCKSESIDIVQDVNIYKIPHEQFGHHKNLSDQYPDFLVSLNVPLSRLCDLDFIHFVTLHVPVKLAIEVIAIDVNPFSIELNDNISLLRKFGVQLWLSDYLCYSSKKHMAFGIIEWDMVKVDISDCLKKSKYEMIINSIFPLLTEYTRFGVILKGFENNSQHRFIFNANYYDGLFL</sequence>
<reference evidence="1 2" key="1">
    <citation type="submission" date="2016-09" db="EMBL/GenBank/DDBJ databases">
        <title>Photobacterium proteolyticum sp. nov. a protease producing bacterium isolated from ocean sediments of Laizhou Bay.</title>
        <authorList>
            <person name="Li Y."/>
        </authorList>
    </citation>
    <scope>NUCLEOTIDE SEQUENCE [LARGE SCALE GENOMIC DNA]</scope>
    <source>
        <strain evidence="1 2">13-12</strain>
    </source>
</reference>
<dbReference type="Proteomes" id="UP000186905">
    <property type="component" value="Unassembled WGS sequence"/>
</dbReference>
<protein>
    <recommendedName>
        <fullName evidence="3">EAL domain-containing protein</fullName>
    </recommendedName>
</protein>
<organism evidence="1 2">
    <name type="scientific">Photobacterium proteolyticum</name>
    <dbReference type="NCBI Taxonomy" id="1903952"/>
    <lineage>
        <taxon>Bacteria</taxon>
        <taxon>Pseudomonadati</taxon>
        <taxon>Pseudomonadota</taxon>
        <taxon>Gammaproteobacteria</taxon>
        <taxon>Vibrionales</taxon>
        <taxon>Vibrionaceae</taxon>
        <taxon>Photobacterium</taxon>
    </lineage>
</organism>
<dbReference type="OrthoDB" id="5868634at2"/>
<dbReference type="AlphaFoldDB" id="A0A1Q9H1Q0"/>
<gene>
    <name evidence="1" type="ORF">BIT28_04500</name>
</gene>
<dbReference type="EMBL" id="MJIL01000038">
    <property type="protein sequence ID" value="OLQ81647.1"/>
    <property type="molecule type" value="Genomic_DNA"/>
</dbReference>
<evidence type="ECO:0000313" key="2">
    <source>
        <dbReference type="Proteomes" id="UP000186905"/>
    </source>
</evidence>
<evidence type="ECO:0008006" key="3">
    <source>
        <dbReference type="Google" id="ProtNLM"/>
    </source>
</evidence>